<dbReference type="EMBL" id="JAGQLG010000100">
    <property type="protein sequence ID" value="MCA9382286.1"/>
    <property type="molecule type" value="Genomic_DNA"/>
</dbReference>
<dbReference type="Proteomes" id="UP000782843">
    <property type="component" value="Unassembled WGS sequence"/>
</dbReference>
<feature type="compositionally biased region" description="Acidic residues" evidence="1">
    <location>
        <begin position="172"/>
        <end position="184"/>
    </location>
</feature>
<organism evidence="3 4">
    <name type="scientific">Candidatus Dojkabacteria bacterium</name>
    <dbReference type="NCBI Taxonomy" id="2099670"/>
    <lineage>
        <taxon>Bacteria</taxon>
        <taxon>Candidatus Dojkabacteria</taxon>
    </lineage>
</organism>
<feature type="region of interest" description="Disordered" evidence="1">
    <location>
        <begin position="171"/>
        <end position="204"/>
    </location>
</feature>
<accession>A0A955RHV8</accession>
<keyword evidence="2" id="KW-0812">Transmembrane</keyword>
<feature type="compositionally biased region" description="Basic and acidic residues" evidence="1">
    <location>
        <begin position="185"/>
        <end position="204"/>
    </location>
</feature>
<gene>
    <name evidence="3" type="ORF">KC660_02660</name>
</gene>
<protein>
    <recommendedName>
        <fullName evidence="5">Baseplate protein J-like domain-containing protein</fullName>
    </recommendedName>
</protein>
<feature type="transmembrane region" description="Helical" evidence="2">
    <location>
        <begin position="339"/>
        <end position="358"/>
    </location>
</feature>
<evidence type="ECO:0000313" key="4">
    <source>
        <dbReference type="Proteomes" id="UP000782843"/>
    </source>
</evidence>
<evidence type="ECO:0008006" key="5">
    <source>
        <dbReference type="Google" id="ProtNLM"/>
    </source>
</evidence>
<proteinExistence type="predicted"/>
<name>A0A955RHV8_9BACT</name>
<feature type="compositionally biased region" description="Polar residues" evidence="1">
    <location>
        <begin position="263"/>
        <end position="285"/>
    </location>
</feature>
<reference evidence="3" key="1">
    <citation type="submission" date="2020-04" db="EMBL/GenBank/DDBJ databases">
        <authorList>
            <person name="Zhang T."/>
        </authorList>
    </citation>
    <scope>NUCLEOTIDE SEQUENCE</scope>
    <source>
        <strain evidence="3">HKST-UBA10</strain>
    </source>
</reference>
<reference evidence="3" key="2">
    <citation type="journal article" date="2021" name="Microbiome">
        <title>Successional dynamics and alternative stable states in a saline activated sludge microbial community over 9 years.</title>
        <authorList>
            <person name="Wang Y."/>
            <person name="Ye J."/>
            <person name="Ju F."/>
            <person name="Liu L."/>
            <person name="Boyd J.A."/>
            <person name="Deng Y."/>
            <person name="Parks D.H."/>
            <person name="Jiang X."/>
            <person name="Yin X."/>
            <person name="Woodcroft B.J."/>
            <person name="Tyson G.W."/>
            <person name="Hugenholtz P."/>
            <person name="Polz M.F."/>
            <person name="Zhang T."/>
        </authorList>
    </citation>
    <scope>NUCLEOTIDE SEQUENCE</scope>
    <source>
        <strain evidence="3">HKST-UBA10</strain>
    </source>
</reference>
<evidence type="ECO:0000256" key="1">
    <source>
        <dbReference type="SAM" id="MobiDB-lite"/>
    </source>
</evidence>
<feature type="region of interest" description="Disordered" evidence="1">
    <location>
        <begin position="263"/>
        <end position="291"/>
    </location>
</feature>
<evidence type="ECO:0000256" key="2">
    <source>
        <dbReference type="SAM" id="Phobius"/>
    </source>
</evidence>
<keyword evidence="2" id="KW-0472">Membrane</keyword>
<evidence type="ECO:0000313" key="3">
    <source>
        <dbReference type="EMBL" id="MCA9382286.1"/>
    </source>
</evidence>
<dbReference type="AlphaFoldDB" id="A0A955RHV8"/>
<comment type="caution">
    <text evidence="3">The sequence shown here is derived from an EMBL/GenBank/DDBJ whole genome shotgun (WGS) entry which is preliminary data.</text>
</comment>
<keyword evidence="2" id="KW-1133">Transmembrane helix</keyword>
<sequence length="727" mass="78881">MNDIEKIFIDLDDEITFVIERIRESDNKKILLIVPDRAAILSSIVSLKLIFRYCFKNGKDLIVVSSDELGLNIASKAGVVCVSKVSDIDDLLWDKSASASEIAFAKYKSTAKEAAVKVEELESEESSEETIDDKLIVKAAVVGEGLNMTEDIQELADELKVDDSAEKQIEDVSNEEQVTEDAELSVEKDEMPVQEPAEKIEQKDSDLKDNGVKEVNGFVMSSGGDISKYKKAAVPVVAATALKTSVTANASAQGLNTAAKVSQTSSAIEDNSTTSKSTQAPTSTTKKVDKSSLVGKDITSYSFKQRKGVKRSSKPGKVKTPKIGKPSVGFLTNKSNLKFILPIVLLVFVLIGYAYFIAPKADVNLTLEAKQLEATKEVKASSDYSSINLEKLTIPAEVVEANVDGSKNAKATGKKQVGEKATGEVTLFNFTSNDINLASGTIVASGGKNFLLDVDVTIPKKNTPSPDNPEEPILAGTRDVAVTAQSFGTEYNLKDGALFTVANYGSDQLKGKTFKDFSGGTSRDITIVSSKDIDDLKKTILDELKPMAIEQVKGSIGEDKFFLEDQIKFDVKEVTASPAKDQEAQNFDLSVKAVATVTVFSKEDLNQLAEEFLKNQVEDGYSLDENTFDVSSELVKAEGNSITVKLKIKAVAQKQFEQDKVLSEISGKSLKKADELLSNQSAVTDYEVVISPNWLFGPFKHLPSNTAKINTSIQYQDLTETPDTTTE</sequence>